<feature type="compositionally biased region" description="Basic and acidic residues" evidence="4">
    <location>
        <begin position="77"/>
        <end position="86"/>
    </location>
</feature>
<comment type="similarity">
    <text evidence="1">Belongs to the bacterial ribosomal protein bS21 family.</text>
</comment>
<dbReference type="GO" id="GO:0005840">
    <property type="term" value="C:ribosome"/>
    <property type="evidence" value="ECO:0007669"/>
    <property type="project" value="UniProtKB-KW"/>
</dbReference>
<comment type="caution">
    <text evidence="5">The sequence shown here is derived from an EMBL/GenBank/DDBJ whole genome shotgun (WGS) entry which is preliminary data.</text>
</comment>
<evidence type="ECO:0000256" key="1">
    <source>
        <dbReference type="ARBA" id="ARBA00006640"/>
    </source>
</evidence>
<keyword evidence="2 5" id="KW-0689">Ribosomal protein</keyword>
<feature type="region of interest" description="Disordered" evidence="4">
    <location>
        <begin position="56"/>
        <end position="86"/>
    </location>
</feature>
<dbReference type="GO" id="GO:1990904">
    <property type="term" value="C:ribonucleoprotein complex"/>
    <property type="evidence" value="ECO:0007669"/>
    <property type="project" value="UniProtKB-KW"/>
</dbReference>
<dbReference type="InterPro" id="IPR001911">
    <property type="entry name" value="Ribosomal_bS21"/>
</dbReference>
<gene>
    <name evidence="5" type="ORF">Slati_0301000</name>
</gene>
<evidence type="ECO:0000313" key="5">
    <source>
        <dbReference type="EMBL" id="KAL0464134.1"/>
    </source>
</evidence>
<evidence type="ECO:0000256" key="3">
    <source>
        <dbReference type="ARBA" id="ARBA00023274"/>
    </source>
</evidence>
<dbReference type="PANTHER" id="PTHR21109">
    <property type="entry name" value="MITOCHONDRIAL 28S RIBOSOMAL PROTEIN S21"/>
    <property type="match status" value="1"/>
</dbReference>
<dbReference type="GO" id="GO:0006412">
    <property type="term" value="P:translation"/>
    <property type="evidence" value="ECO:0007669"/>
    <property type="project" value="InterPro"/>
</dbReference>
<dbReference type="EMBL" id="JACGWN010000001">
    <property type="protein sequence ID" value="KAL0464134.1"/>
    <property type="molecule type" value="Genomic_DNA"/>
</dbReference>
<feature type="compositionally biased region" description="Basic residues" evidence="4">
    <location>
        <begin position="65"/>
        <end position="76"/>
    </location>
</feature>
<reference evidence="5" key="1">
    <citation type="submission" date="2020-06" db="EMBL/GenBank/DDBJ databases">
        <authorList>
            <person name="Li T."/>
            <person name="Hu X."/>
            <person name="Zhang T."/>
            <person name="Song X."/>
            <person name="Zhang H."/>
            <person name="Dai N."/>
            <person name="Sheng W."/>
            <person name="Hou X."/>
            <person name="Wei L."/>
        </authorList>
    </citation>
    <scope>NUCLEOTIDE SEQUENCE</scope>
    <source>
        <strain evidence="5">KEN1</strain>
        <tissue evidence="5">Leaf</tissue>
    </source>
</reference>
<proteinExistence type="inferred from homology"/>
<protein>
    <submittedName>
        <fullName evidence="5">30S ribosomal protein S21, chloroplastic</fullName>
    </submittedName>
</protein>
<organism evidence="5">
    <name type="scientific">Sesamum latifolium</name>
    <dbReference type="NCBI Taxonomy" id="2727402"/>
    <lineage>
        <taxon>Eukaryota</taxon>
        <taxon>Viridiplantae</taxon>
        <taxon>Streptophyta</taxon>
        <taxon>Embryophyta</taxon>
        <taxon>Tracheophyta</taxon>
        <taxon>Spermatophyta</taxon>
        <taxon>Magnoliopsida</taxon>
        <taxon>eudicotyledons</taxon>
        <taxon>Gunneridae</taxon>
        <taxon>Pentapetalae</taxon>
        <taxon>asterids</taxon>
        <taxon>lamiids</taxon>
        <taxon>Lamiales</taxon>
        <taxon>Pedaliaceae</taxon>
        <taxon>Sesamum</taxon>
    </lineage>
</organism>
<dbReference type="GO" id="GO:0003735">
    <property type="term" value="F:structural constituent of ribosome"/>
    <property type="evidence" value="ECO:0007669"/>
    <property type="project" value="InterPro"/>
</dbReference>
<dbReference type="AlphaFoldDB" id="A0AAW2YEB7"/>
<evidence type="ECO:0000256" key="2">
    <source>
        <dbReference type="ARBA" id="ARBA00022980"/>
    </source>
</evidence>
<accession>A0AAW2YEB7</accession>
<dbReference type="PANTHER" id="PTHR21109:SF0">
    <property type="entry name" value="SMALL RIBOSOMAL SUBUNIT PROTEIN BS21M"/>
    <property type="match status" value="1"/>
</dbReference>
<reference evidence="5" key="2">
    <citation type="journal article" date="2024" name="Plant">
        <title>Genomic evolution and insights into agronomic trait innovations of Sesamum species.</title>
        <authorList>
            <person name="Miao H."/>
            <person name="Wang L."/>
            <person name="Qu L."/>
            <person name="Liu H."/>
            <person name="Sun Y."/>
            <person name="Le M."/>
            <person name="Wang Q."/>
            <person name="Wei S."/>
            <person name="Zheng Y."/>
            <person name="Lin W."/>
            <person name="Duan Y."/>
            <person name="Cao H."/>
            <person name="Xiong S."/>
            <person name="Wang X."/>
            <person name="Wei L."/>
            <person name="Li C."/>
            <person name="Ma Q."/>
            <person name="Ju M."/>
            <person name="Zhao R."/>
            <person name="Li G."/>
            <person name="Mu C."/>
            <person name="Tian Q."/>
            <person name="Mei H."/>
            <person name="Zhang T."/>
            <person name="Gao T."/>
            <person name="Zhang H."/>
        </authorList>
    </citation>
    <scope>NUCLEOTIDE SEQUENCE</scope>
    <source>
        <strain evidence="5">KEN1</strain>
    </source>
</reference>
<keyword evidence="3" id="KW-0687">Ribonucleoprotein</keyword>
<evidence type="ECO:0000256" key="4">
    <source>
        <dbReference type="SAM" id="MobiDB-lite"/>
    </source>
</evidence>
<name>A0AAW2YEB7_9LAMI</name>
<sequence>MNSDFFSVAFPSLAFSNTLFFSSAYNVQLIPGDKEPEEQLIRRFRRRFGRWVLFKSASGGGSLSPRRRRGRGRPERRRRETGKAEKGGVNCEGIWCSHFNVDILYAWPSCTGETIITYFAHLGVGNSF</sequence>